<sequence length="110" mass="12529">MIGEFIANSIWVSIIILALIAAFLFIRYSETKKKLYGIVLLLLIGGYIFVIFEYSDALGQQAQDFCLNKKLNYYDWSDAGLEIQCYKTTNGSAEIITFKEINGEMYQVTS</sequence>
<feature type="transmembrane region" description="Helical" evidence="1">
    <location>
        <begin position="6"/>
        <end position="28"/>
    </location>
</feature>
<evidence type="ECO:0000256" key="1">
    <source>
        <dbReference type="SAM" id="Phobius"/>
    </source>
</evidence>
<gene>
    <name evidence="2" type="ORF">LCGC14_1280430</name>
</gene>
<dbReference type="AlphaFoldDB" id="A0A0F9LGM1"/>
<evidence type="ECO:0000313" key="2">
    <source>
        <dbReference type="EMBL" id="KKM86296.1"/>
    </source>
</evidence>
<feature type="transmembrane region" description="Helical" evidence="1">
    <location>
        <begin position="35"/>
        <end position="52"/>
    </location>
</feature>
<keyword evidence="1" id="KW-0812">Transmembrane</keyword>
<protein>
    <submittedName>
        <fullName evidence="2">Uncharacterized protein</fullName>
    </submittedName>
</protein>
<comment type="caution">
    <text evidence="2">The sequence shown here is derived from an EMBL/GenBank/DDBJ whole genome shotgun (WGS) entry which is preliminary data.</text>
</comment>
<organism evidence="2">
    <name type="scientific">marine sediment metagenome</name>
    <dbReference type="NCBI Taxonomy" id="412755"/>
    <lineage>
        <taxon>unclassified sequences</taxon>
        <taxon>metagenomes</taxon>
        <taxon>ecological metagenomes</taxon>
    </lineage>
</organism>
<dbReference type="EMBL" id="LAZR01007278">
    <property type="protein sequence ID" value="KKM86296.1"/>
    <property type="molecule type" value="Genomic_DNA"/>
</dbReference>
<reference evidence="2" key="1">
    <citation type="journal article" date="2015" name="Nature">
        <title>Complex archaea that bridge the gap between prokaryotes and eukaryotes.</title>
        <authorList>
            <person name="Spang A."/>
            <person name="Saw J.H."/>
            <person name="Jorgensen S.L."/>
            <person name="Zaremba-Niedzwiedzka K."/>
            <person name="Martijn J."/>
            <person name="Lind A.E."/>
            <person name="van Eijk R."/>
            <person name="Schleper C."/>
            <person name="Guy L."/>
            <person name="Ettema T.J."/>
        </authorList>
    </citation>
    <scope>NUCLEOTIDE SEQUENCE</scope>
</reference>
<keyword evidence="1" id="KW-1133">Transmembrane helix</keyword>
<name>A0A0F9LGM1_9ZZZZ</name>
<accession>A0A0F9LGM1</accession>
<proteinExistence type="predicted"/>
<keyword evidence="1" id="KW-0472">Membrane</keyword>